<dbReference type="Gene3D" id="3.30.70.370">
    <property type="match status" value="1"/>
</dbReference>
<proteinExistence type="inferred from homology"/>
<accession>A0ABU4WMD0</accession>
<reference evidence="10 11" key="1">
    <citation type="submission" date="2022-03" db="EMBL/GenBank/DDBJ databases">
        <title>Novel taxa within the pig intestine.</title>
        <authorList>
            <person name="Wylensek D."/>
            <person name="Bishof K."/>
            <person name="Afrizal A."/>
            <person name="Clavel T."/>
        </authorList>
    </citation>
    <scope>NUCLEOTIDE SEQUENCE [LARGE SCALE GENOMIC DNA]</scope>
    <source>
        <strain evidence="10 11">Cla-KB-P134</strain>
    </source>
</reference>
<evidence type="ECO:0000256" key="5">
    <source>
        <dbReference type="ARBA" id="ARBA00022705"/>
    </source>
</evidence>
<keyword evidence="4" id="KW-0548">Nucleotidyltransferase</keyword>
<dbReference type="InterPro" id="IPR012337">
    <property type="entry name" value="RNaseH-like_sf"/>
</dbReference>
<name>A0ABU4WMD0_9FIRM</name>
<keyword evidence="6" id="KW-0239">DNA-directed DNA polymerase</keyword>
<dbReference type="RefSeq" id="WP_320324915.1">
    <property type="nucleotide sequence ID" value="NZ_JALBUS010000002.1"/>
</dbReference>
<comment type="caution">
    <text evidence="10">The sequence shown here is derived from an EMBL/GenBank/DDBJ whole genome shotgun (WGS) entry which is preliminary data.</text>
</comment>
<gene>
    <name evidence="10" type="ORF">MOZ64_01810</name>
</gene>
<dbReference type="Pfam" id="PF00476">
    <property type="entry name" value="DNA_pol_A"/>
    <property type="match status" value="1"/>
</dbReference>
<evidence type="ECO:0000256" key="6">
    <source>
        <dbReference type="ARBA" id="ARBA00022932"/>
    </source>
</evidence>
<evidence type="ECO:0000256" key="2">
    <source>
        <dbReference type="ARBA" id="ARBA00012417"/>
    </source>
</evidence>
<evidence type="ECO:0000259" key="9">
    <source>
        <dbReference type="SMART" id="SM00482"/>
    </source>
</evidence>
<dbReference type="PANTHER" id="PTHR10133">
    <property type="entry name" value="DNA POLYMERASE I"/>
    <property type="match status" value="1"/>
</dbReference>
<dbReference type="SUPFAM" id="SSF53098">
    <property type="entry name" value="Ribonuclease H-like"/>
    <property type="match status" value="1"/>
</dbReference>
<sequence>MTMMIYSKILHIDLETFSSVDLAKCGLYKYAESDDFRILLFGYAYDDGPVKVIDVTKEDIPIPLRMDIADPKVLKVAHNANFERVCLSQYLCSKGHYLPPDQWEDTMIMASEQGYPASLAQLGPALGLGEDETKLDTGRRLIQYFCKPCKPTKANGGRTINRPKDAPDKWELFIEYNRRDVIAERAIWDKLNRMTPIKPSEWVYWYIDQRINDRGIQIDMDMVSAIESYGTHHSDDLMARAKLLTGLENPRSIVQLKGWLEEKEGHKIDTLRKSAIDDMLESDDIQPETREMLELRKELGKTSVKKYDAFTRSVCLDGRVHGCFQFYGGRTGRWAGRLIQPQNFPKPKFDDLDTARSLVKDGNWDVLEMLYPSMNDVFSTLIRTAIIPKPGCSFAVADYSAIEARVIAWLTRETWRMKVFEKGGDIYCASASQMFGVPVVKHGVNGELRQKGKIAELALGYGGGVPAMKNFKADKLGMSEKEMQETVDRWRRSSPHIHKYWYTLGHAFEGAIQGETVTLDRNMMCFRHGNQVYIRLPSGRNIAYVNPRIKDGHIEFDGLNQAHKWTTITTWGGKLTENVVQAIARDCLAETFYRCDRAGIPIVMHVHDEIICEVPAEQKEEIYKKILDIMATPIEWAPGLMLKGDGFTSSYYKKD</sequence>
<dbReference type="PROSITE" id="PS00447">
    <property type="entry name" value="DNA_POLYMERASE_A"/>
    <property type="match status" value="1"/>
</dbReference>
<keyword evidence="11" id="KW-1185">Reference proteome</keyword>
<dbReference type="PANTHER" id="PTHR10133:SF27">
    <property type="entry name" value="DNA POLYMERASE NU"/>
    <property type="match status" value="1"/>
</dbReference>
<evidence type="ECO:0000256" key="1">
    <source>
        <dbReference type="ARBA" id="ARBA00007705"/>
    </source>
</evidence>
<dbReference type="InterPro" id="IPR002298">
    <property type="entry name" value="DNA_polymerase_A"/>
</dbReference>
<dbReference type="InterPro" id="IPR036397">
    <property type="entry name" value="RNaseH_sf"/>
</dbReference>
<comment type="similarity">
    <text evidence="1">Belongs to the DNA polymerase type-A family.</text>
</comment>
<evidence type="ECO:0000313" key="10">
    <source>
        <dbReference type="EMBL" id="MDX8416579.1"/>
    </source>
</evidence>
<dbReference type="Gene3D" id="1.10.150.20">
    <property type="entry name" value="5' to 3' exonuclease, C-terminal subdomain"/>
    <property type="match status" value="1"/>
</dbReference>
<keyword evidence="3" id="KW-0808">Transferase</keyword>
<dbReference type="Gene3D" id="3.30.420.10">
    <property type="entry name" value="Ribonuclease H-like superfamily/Ribonuclease H"/>
    <property type="match status" value="1"/>
</dbReference>
<feature type="domain" description="DNA-directed DNA polymerase family A palm" evidence="9">
    <location>
        <begin position="379"/>
        <end position="618"/>
    </location>
</feature>
<keyword evidence="7" id="KW-0238">DNA-binding</keyword>
<evidence type="ECO:0000256" key="4">
    <source>
        <dbReference type="ARBA" id="ARBA00022695"/>
    </source>
</evidence>
<dbReference type="EMBL" id="JALBUS010000002">
    <property type="protein sequence ID" value="MDX8416579.1"/>
    <property type="molecule type" value="Genomic_DNA"/>
</dbReference>
<evidence type="ECO:0000256" key="7">
    <source>
        <dbReference type="ARBA" id="ARBA00023125"/>
    </source>
</evidence>
<dbReference type="InterPro" id="IPR043502">
    <property type="entry name" value="DNA/RNA_pol_sf"/>
</dbReference>
<organism evidence="10 11">
    <name type="scientific">Absicoccus intestinalis</name>
    <dbReference type="NCBI Taxonomy" id="2926319"/>
    <lineage>
        <taxon>Bacteria</taxon>
        <taxon>Bacillati</taxon>
        <taxon>Bacillota</taxon>
        <taxon>Erysipelotrichia</taxon>
        <taxon>Erysipelotrichales</taxon>
        <taxon>Erysipelotrichaceae</taxon>
        <taxon>Absicoccus</taxon>
    </lineage>
</organism>
<dbReference type="EC" id="2.7.7.7" evidence="2"/>
<comment type="catalytic activity">
    <reaction evidence="8">
        <text>DNA(n) + a 2'-deoxyribonucleoside 5'-triphosphate = DNA(n+1) + diphosphate</text>
        <dbReference type="Rhea" id="RHEA:22508"/>
        <dbReference type="Rhea" id="RHEA-COMP:17339"/>
        <dbReference type="Rhea" id="RHEA-COMP:17340"/>
        <dbReference type="ChEBI" id="CHEBI:33019"/>
        <dbReference type="ChEBI" id="CHEBI:61560"/>
        <dbReference type="ChEBI" id="CHEBI:173112"/>
        <dbReference type="EC" id="2.7.7.7"/>
    </reaction>
</comment>
<dbReference type="InterPro" id="IPR019760">
    <property type="entry name" value="DNA-dir_DNA_pol_A_CS"/>
</dbReference>
<dbReference type="SMART" id="SM00482">
    <property type="entry name" value="POLAc"/>
    <property type="match status" value="1"/>
</dbReference>
<dbReference type="PRINTS" id="PR00868">
    <property type="entry name" value="DNAPOLI"/>
</dbReference>
<evidence type="ECO:0000256" key="8">
    <source>
        <dbReference type="ARBA" id="ARBA00049244"/>
    </source>
</evidence>
<evidence type="ECO:0000313" key="11">
    <source>
        <dbReference type="Proteomes" id="UP001285244"/>
    </source>
</evidence>
<protein>
    <recommendedName>
        <fullName evidence="2">DNA-directed DNA polymerase</fullName>
        <ecNumber evidence="2">2.7.7.7</ecNumber>
    </recommendedName>
</protein>
<dbReference type="Proteomes" id="UP001285244">
    <property type="component" value="Unassembled WGS sequence"/>
</dbReference>
<evidence type="ECO:0000256" key="3">
    <source>
        <dbReference type="ARBA" id="ARBA00022679"/>
    </source>
</evidence>
<dbReference type="InterPro" id="IPR001098">
    <property type="entry name" value="DNA-dir_DNA_pol_A_palm_dom"/>
</dbReference>
<keyword evidence="5" id="KW-0235">DNA replication</keyword>
<dbReference type="SUPFAM" id="SSF56672">
    <property type="entry name" value="DNA/RNA polymerases"/>
    <property type="match status" value="1"/>
</dbReference>